<dbReference type="PANTHER" id="PTHR11199:SF0">
    <property type="entry name" value="LD34181P-RELATED"/>
    <property type="match status" value="1"/>
</dbReference>
<dbReference type="InterPro" id="IPR020839">
    <property type="entry name" value="SCD"/>
</dbReference>
<dbReference type="InterPro" id="IPR016024">
    <property type="entry name" value="ARM-type_fold"/>
</dbReference>
<proteinExistence type="predicted"/>
<accession>A0A367KX24</accession>
<dbReference type="GO" id="GO:0007062">
    <property type="term" value="P:sister chromatid cohesion"/>
    <property type="evidence" value="ECO:0007669"/>
    <property type="project" value="UniProtKB-ARBA"/>
</dbReference>
<dbReference type="GO" id="GO:0000785">
    <property type="term" value="C:chromatin"/>
    <property type="evidence" value="ECO:0007669"/>
    <property type="project" value="TreeGrafter"/>
</dbReference>
<feature type="compositionally biased region" description="Polar residues" evidence="1">
    <location>
        <begin position="31"/>
        <end position="43"/>
    </location>
</feature>
<feature type="compositionally biased region" description="Acidic residues" evidence="1">
    <location>
        <begin position="44"/>
        <end position="57"/>
    </location>
</feature>
<dbReference type="Pfam" id="PF21581">
    <property type="entry name" value="SCD"/>
    <property type="match status" value="1"/>
</dbReference>
<feature type="compositionally biased region" description="Basic residues" evidence="1">
    <location>
        <begin position="73"/>
        <end position="84"/>
    </location>
</feature>
<evidence type="ECO:0000259" key="2">
    <source>
        <dbReference type="PROSITE" id="PS51425"/>
    </source>
</evidence>
<evidence type="ECO:0000256" key="1">
    <source>
        <dbReference type="SAM" id="MobiDB-lite"/>
    </source>
</evidence>
<name>A0A367KX24_RHIST</name>
<organism evidence="3 4">
    <name type="scientific">Rhizopus stolonifer</name>
    <name type="common">Rhizopus nigricans</name>
    <dbReference type="NCBI Taxonomy" id="4846"/>
    <lineage>
        <taxon>Eukaryota</taxon>
        <taxon>Fungi</taxon>
        <taxon>Fungi incertae sedis</taxon>
        <taxon>Mucoromycota</taxon>
        <taxon>Mucoromycotina</taxon>
        <taxon>Mucoromycetes</taxon>
        <taxon>Mucorales</taxon>
        <taxon>Mucorineae</taxon>
        <taxon>Rhizopodaceae</taxon>
        <taxon>Rhizopus</taxon>
    </lineage>
</organism>
<dbReference type="AlphaFoldDB" id="A0A367KX24"/>
<dbReference type="Pfam" id="PF24571">
    <property type="entry name" value="HEAT_SCC3-SA"/>
    <property type="match status" value="1"/>
</dbReference>
<feature type="compositionally biased region" description="Polar residues" evidence="1">
    <location>
        <begin position="87"/>
        <end position="102"/>
    </location>
</feature>
<reference evidence="3 4" key="1">
    <citation type="journal article" date="2018" name="G3 (Bethesda)">
        <title>Phylogenetic and Phylogenomic Definition of Rhizopus Species.</title>
        <authorList>
            <person name="Gryganskyi A.P."/>
            <person name="Golan J."/>
            <person name="Dolatabadi S."/>
            <person name="Mondo S."/>
            <person name="Robb S."/>
            <person name="Idnurm A."/>
            <person name="Muszewska A."/>
            <person name="Steczkiewicz K."/>
            <person name="Masonjones S."/>
            <person name="Liao H.L."/>
            <person name="Gajdeczka M.T."/>
            <person name="Anike F."/>
            <person name="Vuek A."/>
            <person name="Anishchenko I.M."/>
            <person name="Voigt K."/>
            <person name="de Hoog G.S."/>
            <person name="Smith M.E."/>
            <person name="Heitman J."/>
            <person name="Vilgalys R."/>
            <person name="Stajich J.E."/>
        </authorList>
    </citation>
    <scope>NUCLEOTIDE SEQUENCE [LARGE SCALE GENOMIC DNA]</scope>
    <source>
        <strain evidence="3 4">LSU 92-RS-03</strain>
    </source>
</reference>
<feature type="region of interest" description="Disordered" evidence="1">
    <location>
        <begin position="1"/>
        <end position="102"/>
    </location>
</feature>
<comment type="caution">
    <text evidence="3">The sequence shown here is derived from an EMBL/GenBank/DDBJ whole genome shotgun (WGS) entry which is preliminary data.</text>
</comment>
<dbReference type="STRING" id="4846.A0A367KX24"/>
<dbReference type="InterPro" id="IPR039662">
    <property type="entry name" value="Cohesin_Scc3/SA"/>
</dbReference>
<dbReference type="GO" id="GO:0008278">
    <property type="term" value="C:cohesin complex"/>
    <property type="evidence" value="ECO:0007669"/>
    <property type="project" value="TreeGrafter"/>
</dbReference>
<feature type="compositionally biased region" description="Low complexity" evidence="1">
    <location>
        <begin position="58"/>
        <end position="69"/>
    </location>
</feature>
<dbReference type="GO" id="GO:0005634">
    <property type="term" value="C:nucleus"/>
    <property type="evidence" value="ECO:0007669"/>
    <property type="project" value="TreeGrafter"/>
</dbReference>
<gene>
    <name evidence="3" type="ORF">CU098_008378</name>
</gene>
<dbReference type="InterPro" id="IPR013721">
    <property type="entry name" value="STAG"/>
</dbReference>
<keyword evidence="4" id="KW-1185">Reference proteome</keyword>
<evidence type="ECO:0000313" key="3">
    <source>
        <dbReference type="EMBL" id="RCI06746.1"/>
    </source>
</evidence>
<evidence type="ECO:0000313" key="4">
    <source>
        <dbReference type="Proteomes" id="UP000253551"/>
    </source>
</evidence>
<dbReference type="SUPFAM" id="SSF48371">
    <property type="entry name" value="ARM repeat"/>
    <property type="match status" value="1"/>
</dbReference>
<dbReference type="EMBL" id="PJQM01000095">
    <property type="protein sequence ID" value="RCI06746.1"/>
    <property type="molecule type" value="Genomic_DNA"/>
</dbReference>
<dbReference type="Proteomes" id="UP000253551">
    <property type="component" value="Unassembled WGS sequence"/>
</dbReference>
<dbReference type="GO" id="GO:0003682">
    <property type="term" value="F:chromatin binding"/>
    <property type="evidence" value="ECO:0007669"/>
    <property type="project" value="TreeGrafter"/>
</dbReference>
<dbReference type="PROSITE" id="PS51425">
    <property type="entry name" value="SCD"/>
    <property type="match status" value="1"/>
</dbReference>
<dbReference type="PANTHER" id="PTHR11199">
    <property type="entry name" value="STROMAL ANTIGEN"/>
    <property type="match status" value="1"/>
</dbReference>
<protein>
    <recommendedName>
        <fullName evidence="2">SCD domain-containing protein</fullName>
    </recommendedName>
</protein>
<dbReference type="Pfam" id="PF08514">
    <property type="entry name" value="STAG"/>
    <property type="match status" value="1"/>
</dbReference>
<dbReference type="OrthoDB" id="498590at2759"/>
<dbReference type="InterPro" id="IPR056396">
    <property type="entry name" value="HEAT_SCC3-SA"/>
</dbReference>
<feature type="region of interest" description="Disordered" evidence="1">
    <location>
        <begin position="1179"/>
        <end position="1199"/>
    </location>
</feature>
<feature type="domain" description="SCD" evidence="2">
    <location>
        <begin position="321"/>
        <end position="406"/>
    </location>
</feature>
<sequence>MAKSQKKPAATVGSSRVSLRPKTVPSLFAKQRTSASKVITQQEETSDNEEQDDELESSDSSASDYNSDSGPKSSRKRKSKKTTKKTNITVASNSQLLEPISQSQSEQHGSLYDRILDPACKVDLLVSEWIERYNEESENSLKELINFVLRCSGCSMAVTDIAFSEEDGSVNALQELQDELVKLPSHDYPIVSKSKEDKAFRARLLLFFAELIDQTQHEAIHDGMLIETLQNWLTTMSSSTYRPFRHTATLIALKLINALCTVGENARNLSITSKNQFRAEERKRASKDTQKIRSLKHNITTSERKLKDVEEFLGVFFESIFVRRSRDVESIIRIECLEELHFWMLKFESYFVKNAYFRYFGWALNDQNASVRSEAIKYMLVLYKKERIAHELSDFTSRFKARIEQIALSDVDASARVQAIHLCSVLYSDGVQVLSAEGQKTLLSWSASEQPRIRHAVAPYVQATMETSLITPLIDEINNESRGRRNKSAKAKRSWVVFKSFAAFVVNQSNSILAKESNVQEESNMQVDPFSLSSALFERRSTIIANMVDALWSRFPELQDYQAMSEYLICDHSRSFVHDDDTLEIDENYRLSEEEESALVDALVAGFETTVEKGYKFKSKGEKRKLTMEPFMLAVKKEVSSHLVEALPKLLERHSGDAYKMARLVSLPKLMDLNVYLELRAEDKCTHLMQILVNVYQGAVLKDLVIHCAESLQHLSKSDALSPVVSPQLILLKEAIVEQVREACGGTDLVITRFNSALIHSISVSMFRLANLISFTDFHSVMNYNPGSGPSVSDCADALMDRATFGYQKEKVIAESSLAVVLRHFIWKCHSLSFSENEESTLERRRDWMIDKFSEVVVGSDVSPLPEVRAIAFGSLVDLCWLFCSDLFDTHNLARLKTRLSATLQVACGNYVAEQIEILKEIVSEECKLSESEKEAKRSIAIQVITSYARGLLMGVFEIGESSSLLEHYGSKYFHDADEVVETMLTEFGVNLSNGQMAVDGVCRSYLDGLQKSFTKNVGHSWRSIDKTLRLARLEATSLKNTYELNGFSQIICERIHLEGISFAIAKAKKSHDQNKDDEKDQALQFFKVLTVFGKDLVRARDIAKIHNHMEDCLRDSGLVVEQDKKEWEHYVNYIKTIDNVLKKKGLHSTKRANNAETPAPYVFEDMIEDLGDLGATLGDKRPLEDVDMEESDKRQRNV</sequence>